<dbReference type="GO" id="GO:0016874">
    <property type="term" value="F:ligase activity"/>
    <property type="evidence" value="ECO:0007669"/>
    <property type="project" value="UniProtKB-KW"/>
</dbReference>
<name>A0A140E049_9BACT</name>
<protein>
    <submittedName>
        <fullName evidence="7">Medium-chain-fatty-acid--CoA ligase</fullName>
    </submittedName>
</protein>
<accession>A0A140E049</accession>
<dbReference type="SUPFAM" id="SSF56801">
    <property type="entry name" value="Acetyl-CoA synthetase-like"/>
    <property type="match status" value="1"/>
</dbReference>
<dbReference type="AlphaFoldDB" id="A0A140E049"/>
<dbReference type="InterPro" id="IPR020845">
    <property type="entry name" value="AMP-binding_CS"/>
</dbReference>
<reference evidence="7" key="1">
    <citation type="journal article" date="2016" name="Appl. Environ. Microbiol.">
        <title>Functional Metagenomics of a Biostimulated Petroleum-Contaminated Soil Reveals an Extraordinary Diversity of Extradiol Dioxygenases.</title>
        <authorList>
            <person name="Terron-Gonzalez L."/>
            <person name="Martin-Cabello G."/>
            <person name="Ferrer M."/>
            <person name="Santero E."/>
        </authorList>
    </citation>
    <scope>NUCLEOTIDE SEQUENCE</scope>
</reference>
<sequence>MEPLLVKHIVERAATCFPQREIVARTSGEGRFAYTYAEFYRRLQRAAHVLDRLGAGRGETVGVLGWNTHRHLEIDYATICKGSIYLGLNFRLDVDALVYTCNLAQVRVLAVDPELLPLAERLIAAGADTVRSFLWLGDGPPPATTLAPLFDYETELATTPAAYAFPDDVEENATVCVSFTGGTTGRPKGCPYSNRFLVLRALTRQSAQSLGPYRGDDVLLIIPPMFHAHAFNLPMDGMIAGTKLVLPGVHPDGHAVARLVADEGVTRLMANPVLGKLVLAAAAERDHDLSSLRYVGFGGDIVPRDMAQRFLALGVKLRCGGHGMAESLADHTAAFYDELAGADPQAAFTRMLDGNCGLPIVGAQVRVVREDGAPVAADGVESGEIQLKGWHVIGEYFRDAANTQALFTGDGWLRTGDVGVHFADASIAFVGRSKDMIKSGGEWIPALTLEHALSEHPAVAEVCVIGVPHATYGERPLALLTARPGQVVDPAALRAYLEDRLPRWMVPDCLAVDDIAKTTVGKFDKARLRERYRAFFARTTAAD</sequence>
<keyword evidence="4" id="KW-0443">Lipid metabolism</keyword>
<evidence type="ECO:0000256" key="3">
    <source>
        <dbReference type="ARBA" id="ARBA00022832"/>
    </source>
</evidence>
<dbReference type="InterPro" id="IPR000873">
    <property type="entry name" value="AMP-dep_synth/lig_dom"/>
</dbReference>
<dbReference type="Gene3D" id="3.30.300.30">
    <property type="match status" value="1"/>
</dbReference>
<evidence type="ECO:0000259" key="5">
    <source>
        <dbReference type="Pfam" id="PF00501"/>
    </source>
</evidence>
<organism evidence="7">
    <name type="scientific">uncultured bacterium UPO90</name>
    <dbReference type="NCBI Taxonomy" id="1776999"/>
    <lineage>
        <taxon>Bacteria</taxon>
        <taxon>environmental samples</taxon>
    </lineage>
</organism>
<dbReference type="InterPro" id="IPR042099">
    <property type="entry name" value="ANL_N_sf"/>
</dbReference>
<feature type="domain" description="AMP-dependent synthetase/ligase" evidence="5">
    <location>
        <begin position="11"/>
        <end position="397"/>
    </location>
</feature>
<dbReference type="GO" id="GO:0006631">
    <property type="term" value="P:fatty acid metabolic process"/>
    <property type="evidence" value="ECO:0007669"/>
    <property type="project" value="UniProtKB-KW"/>
</dbReference>
<keyword evidence="3" id="KW-0276">Fatty acid metabolism</keyword>
<evidence type="ECO:0000256" key="4">
    <source>
        <dbReference type="ARBA" id="ARBA00023098"/>
    </source>
</evidence>
<dbReference type="PANTHER" id="PTHR43859">
    <property type="entry name" value="ACYL-ACTIVATING ENZYME"/>
    <property type="match status" value="1"/>
</dbReference>
<evidence type="ECO:0000313" key="7">
    <source>
        <dbReference type="EMBL" id="AMK59661.1"/>
    </source>
</evidence>
<dbReference type="InterPro" id="IPR045851">
    <property type="entry name" value="AMP-bd_C_sf"/>
</dbReference>
<dbReference type="EMBL" id="KU145002">
    <property type="protein sequence ID" value="AMK59661.1"/>
    <property type="molecule type" value="Genomic_DNA"/>
</dbReference>
<evidence type="ECO:0000256" key="1">
    <source>
        <dbReference type="ARBA" id="ARBA00006432"/>
    </source>
</evidence>
<evidence type="ECO:0000256" key="2">
    <source>
        <dbReference type="ARBA" id="ARBA00022598"/>
    </source>
</evidence>
<dbReference type="Pfam" id="PF00501">
    <property type="entry name" value="AMP-binding"/>
    <property type="match status" value="1"/>
</dbReference>
<dbReference type="InterPro" id="IPR025110">
    <property type="entry name" value="AMP-bd_C"/>
</dbReference>
<feature type="domain" description="AMP-binding enzyme C-terminal" evidence="6">
    <location>
        <begin position="449"/>
        <end position="522"/>
    </location>
</feature>
<comment type="similarity">
    <text evidence="1">Belongs to the ATP-dependent AMP-binding enzyme family.</text>
</comment>
<dbReference type="PROSITE" id="PS00455">
    <property type="entry name" value="AMP_BINDING"/>
    <property type="match status" value="1"/>
</dbReference>
<evidence type="ECO:0000259" key="6">
    <source>
        <dbReference type="Pfam" id="PF13193"/>
    </source>
</evidence>
<dbReference type="Pfam" id="PF13193">
    <property type="entry name" value="AMP-binding_C"/>
    <property type="match status" value="1"/>
</dbReference>
<keyword evidence="2 7" id="KW-0436">Ligase</keyword>
<proteinExistence type="inferred from homology"/>
<dbReference type="Gene3D" id="3.40.50.12780">
    <property type="entry name" value="N-terminal domain of ligase-like"/>
    <property type="match status" value="1"/>
</dbReference>
<dbReference type="PANTHER" id="PTHR43859:SF4">
    <property type="entry name" value="BUTANOATE--COA LIGASE AAE1-RELATED"/>
    <property type="match status" value="1"/>
</dbReference>